<sequence>MSTDENSLTYIFQGGDATLYLSVDPQGFIFNPNEFSFTTKACYIYAETIIIPNANTFNVHTNGQTLGIFCNQMEFSGTKSATFDVSGNNGTDNATNQGDLNGKNSGNFFLYVENVTDPVFHYLNIRACGGTGGRGVSYTTDNVGGTGGNGGNGGNANVVFGSTFFNLADSVHKNLTSPWPQQASNVSVSVLPIVNILTNTANTSLQVSYNATQASTWQLAISNYNTYAKTLQDLTASLAKIGNPPSRTGGHPGPGLINAAAALQKTINMVLQGVQSPSSVPADTGYIQTLEQAIDDFMKKGGQAREQTVTNCISSFPTISVSSTSDLANALQDFLNTSIGLVTEVRGILSHNIVNTNRGIGGLGGYSGTGVSPYEGAQGTPGKSGSSSAQNLYFDGSPLDSTTSVPFVFPEQCRMLLNLADSYYFVANPNSWATAITYYQRLVNRLSFLDAQNVGTSNLASALQYLAFPLQLTWNPLNELASIYTTAQNRLSQVKLGQDMFGHSENWVPRLSAAYYKQRVEAMLPQLQTMETAIATFTTQNQTTAIKLEQCKVGIANAQAGLQSAQDRIQLISGQGGLLPTYEYQIQTTMPLIQPALDNINQQLKAIAEELIISSKTNWDDLLNAFSMLAMCPEALMGITEIGTLMYKTSTELTNNDDVEVNKSYVIKQVETCGSTLDSLNETFKQNTNGSIDLNDPGANLIFASQSDIDSLLNEFSNIIPPAYITDIDKAFKAYTDLVLKRNGYITSYNTALQLLLQAINDQAYYQQENNTWSQELLQLNPDLPAIMFWLEKNRDDLRFQIMQHLNYEARANRFWGLGIKLTAMISPGPLQGVTDLQIDQTNLDSDFGNCLSSLMDNNMNQWPAEGQSGSFYALPENVLDHLKTVTTPTTNGLIYSVCFAINNGDVQNLNSMANIRLSQVRLWLPGATLTSAPDPQGNQILSIVITQSGDETIYDQNGLGHAFVHDPVSVQFEYICNKVLTFNDCVPTHQWGLQGLSGDYNGTGAIPVGSSVTAPIGPYSTWTVVIKSTTSVNIGLDLSGVTIAYMEFGGRSQALLQVTETESKKECK</sequence>
<evidence type="ECO:0000313" key="2">
    <source>
        <dbReference type="Proteomes" id="UP001375240"/>
    </source>
</evidence>
<evidence type="ECO:0000313" key="1">
    <source>
        <dbReference type="EMBL" id="KAK6359763.1"/>
    </source>
</evidence>
<protein>
    <submittedName>
        <fullName evidence="1">Uncharacterized protein</fullName>
    </submittedName>
</protein>
<organism evidence="1 2">
    <name type="scientific">Orbilia brochopaga</name>
    <dbReference type="NCBI Taxonomy" id="3140254"/>
    <lineage>
        <taxon>Eukaryota</taxon>
        <taxon>Fungi</taxon>
        <taxon>Dikarya</taxon>
        <taxon>Ascomycota</taxon>
        <taxon>Pezizomycotina</taxon>
        <taxon>Orbiliomycetes</taxon>
        <taxon>Orbiliales</taxon>
        <taxon>Orbiliaceae</taxon>
        <taxon>Orbilia</taxon>
    </lineage>
</organism>
<gene>
    <name evidence="1" type="ORF">TWF696_000902</name>
</gene>
<proteinExistence type="predicted"/>
<keyword evidence="2" id="KW-1185">Reference proteome</keyword>
<comment type="caution">
    <text evidence="1">The sequence shown here is derived from an EMBL/GenBank/DDBJ whole genome shotgun (WGS) entry which is preliminary data.</text>
</comment>
<dbReference type="Proteomes" id="UP001375240">
    <property type="component" value="Unassembled WGS sequence"/>
</dbReference>
<name>A0AAV9VFA3_9PEZI</name>
<dbReference type="EMBL" id="JAVHNQ010000001">
    <property type="protein sequence ID" value="KAK6359763.1"/>
    <property type="molecule type" value="Genomic_DNA"/>
</dbReference>
<accession>A0AAV9VFA3</accession>
<reference evidence="1 2" key="1">
    <citation type="submission" date="2019-10" db="EMBL/GenBank/DDBJ databases">
        <authorList>
            <person name="Palmer J.M."/>
        </authorList>
    </citation>
    <scope>NUCLEOTIDE SEQUENCE [LARGE SCALE GENOMIC DNA]</scope>
    <source>
        <strain evidence="1 2">TWF696</strain>
    </source>
</reference>
<dbReference type="AlphaFoldDB" id="A0AAV9VFA3"/>